<dbReference type="Pfam" id="PF08448">
    <property type="entry name" value="PAS_4"/>
    <property type="match status" value="1"/>
</dbReference>
<dbReference type="InterPro" id="IPR000014">
    <property type="entry name" value="PAS"/>
</dbReference>
<proteinExistence type="predicted"/>
<reference evidence="4 5" key="1">
    <citation type="submission" date="2020-02" db="EMBL/GenBank/DDBJ databases">
        <title>Full genome sequence of Nocardioides sp. R-3366.</title>
        <authorList>
            <person name="Im W.-T."/>
        </authorList>
    </citation>
    <scope>NUCLEOTIDE SEQUENCE [LARGE SCALE GENOMIC DNA]</scope>
    <source>
        <strain evidence="4 5">R-3366</strain>
    </source>
</reference>
<feature type="coiled-coil region" evidence="2">
    <location>
        <begin position="140"/>
        <end position="171"/>
    </location>
</feature>
<dbReference type="InterPro" id="IPR052016">
    <property type="entry name" value="Bact_Sigma-Reg"/>
</dbReference>
<dbReference type="Gene3D" id="3.30.450.20">
    <property type="entry name" value="PAS domain"/>
    <property type="match status" value="1"/>
</dbReference>
<evidence type="ECO:0000259" key="3">
    <source>
        <dbReference type="PROSITE" id="PS50113"/>
    </source>
</evidence>
<evidence type="ECO:0000313" key="5">
    <source>
        <dbReference type="Proteomes" id="UP000502996"/>
    </source>
</evidence>
<dbReference type="SUPFAM" id="SSF81606">
    <property type="entry name" value="PP2C-like"/>
    <property type="match status" value="1"/>
</dbReference>
<dbReference type="Gene3D" id="3.60.40.10">
    <property type="entry name" value="PPM-type phosphatase domain"/>
    <property type="match status" value="1"/>
</dbReference>
<evidence type="ECO:0000256" key="1">
    <source>
        <dbReference type="ARBA" id="ARBA00022801"/>
    </source>
</evidence>
<accession>A0A6G6WAC7</accession>
<sequence length="404" mass="43071">MTATAGPAPSDRARAAFLDALVHDDPVALYESAPCGFVTTTPDGVVVKSNATFRRWVGRDAADLVGEVFFADLLAVGSRIYYGTHLGPALLMSDLVQEVALDLLTADGGRLPVLANASLARGEDGRPRAIRIALFDATERRSYERELVEAKRRAEESEREAQALARALQQTLIPPTPPQVPGLDLAATYLPAGQGSEVGGDFYDVFKVRDDDWVITLGDVCGKGYEAAVVTSLVRHTIRALSVNEPRPSAVLSALDEVLHHDPTDRFCTAVLLRLRRVDGRWEVTLGLAGHPQPLLLRADGVVQPLGRFGPLLGVLDRPAFTDTTVGLEPGDVVVLYTDGVTEALRDGTMYGEERLVDAVGRIGPVPADLVVALPAAVLAYQDGDTVRDDVAVLAFGPPAGSQG</sequence>
<keyword evidence="5" id="KW-1185">Reference proteome</keyword>
<dbReference type="Pfam" id="PF07228">
    <property type="entry name" value="SpoIIE"/>
    <property type="match status" value="1"/>
</dbReference>
<organism evidence="4 5">
    <name type="scientific">Nocardioides anomalus</name>
    <dbReference type="NCBI Taxonomy" id="2712223"/>
    <lineage>
        <taxon>Bacteria</taxon>
        <taxon>Bacillati</taxon>
        <taxon>Actinomycetota</taxon>
        <taxon>Actinomycetes</taxon>
        <taxon>Propionibacteriales</taxon>
        <taxon>Nocardioidaceae</taxon>
        <taxon>Nocardioides</taxon>
    </lineage>
</organism>
<dbReference type="GO" id="GO:0016791">
    <property type="term" value="F:phosphatase activity"/>
    <property type="evidence" value="ECO:0007669"/>
    <property type="project" value="TreeGrafter"/>
</dbReference>
<dbReference type="NCBIfam" id="TIGR00229">
    <property type="entry name" value="sensory_box"/>
    <property type="match status" value="1"/>
</dbReference>
<dbReference type="KEGG" id="nano:G5V58_05550"/>
<evidence type="ECO:0000313" key="4">
    <source>
        <dbReference type="EMBL" id="QIG42301.1"/>
    </source>
</evidence>
<dbReference type="AlphaFoldDB" id="A0A6G6WAC7"/>
<dbReference type="Proteomes" id="UP000502996">
    <property type="component" value="Chromosome"/>
</dbReference>
<dbReference type="InterPro" id="IPR013656">
    <property type="entry name" value="PAS_4"/>
</dbReference>
<protein>
    <submittedName>
        <fullName evidence="4">SpoIIE family protein phosphatase</fullName>
    </submittedName>
</protein>
<feature type="domain" description="PAC" evidence="3">
    <location>
        <begin position="97"/>
        <end position="149"/>
    </location>
</feature>
<dbReference type="PROSITE" id="PS50113">
    <property type="entry name" value="PAC"/>
    <property type="match status" value="1"/>
</dbReference>
<evidence type="ECO:0000256" key="2">
    <source>
        <dbReference type="SAM" id="Coils"/>
    </source>
</evidence>
<dbReference type="SMART" id="SM00331">
    <property type="entry name" value="PP2C_SIG"/>
    <property type="match status" value="1"/>
</dbReference>
<keyword evidence="1" id="KW-0378">Hydrolase</keyword>
<dbReference type="PANTHER" id="PTHR43156:SF2">
    <property type="entry name" value="STAGE II SPORULATION PROTEIN E"/>
    <property type="match status" value="1"/>
</dbReference>
<name>A0A6G6WAC7_9ACTN</name>
<dbReference type="PANTHER" id="PTHR43156">
    <property type="entry name" value="STAGE II SPORULATION PROTEIN E-RELATED"/>
    <property type="match status" value="1"/>
</dbReference>
<dbReference type="InterPro" id="IPR036457">
    <property type="entry name" value="PPM-type-like_dom_sf"/>
</dbReference>
<dbReference type="InterPro" id="IPR035965">
    <property type="entry name" value="PAS-like_dom_sf"/>
</dbReference>
<dbReference type="RefSeq" id="WP_165229558.1">
    <property type="nucleotide sequence ID" value="NZ_CP049257.1"/>
</dbReference>
<dbReference type="InterPro" id="IPR000700">
    <property type="entry name" value="PAS-assoc_C"/>
</dbReference>
<dbReference type="EMBL" id="CP049257">
    <property type="protein sequence ID" value="QIG42301.1"/>
    <property type="molecule type" value="Genomic_DNA"/>
</dbReference>
<gene>
    <name evidence="4" type="ORF">G5V58_05550</name>
</gene>
<keyword evidence="2" id="KW-0175">Coiled coil</keyword>
<dbReference type="InterPro" id="IPR001932">
    <property type="entry name" value="PPM-type_phosphatase-like_dom"/>
</dbReference>
<dbReference type="SUPFAM" id="SSF55785">
    <property type="entry name" value="PYP-like sensor domain (PAS domain)"/>
    <property type="match status" value="1"/>
</dbReference>
<dbReference type="CDD" id="cd00130">
    <property type="entry name" value="PAS"/>
    <property type="match status" value="1"/>
</dbReference>